<reference evidence="1" key="1">
    <citation type="submission" date="2021-02" db="EMBL/GenBank/DDBJ databases">
        <authorList>
            <person name="Dougan E. K."/>
            <person name="Rhodes N."/>
            <person name="Thang M."/>
            <person name="Chan C."/>
        </authorList>
    </citation>
    <scope>NUCLEOTIDE SEQUENCE</scope>
</reference>
<proteinExistence type="predicted"/>
<dbReference type="EMBL" id="CAJNJA010015311">
    <property type="protein sequence ID" value="CAE7359690.1"/>
    <property type="molecule type" value="Genomic_DNA"/>
</dbReference>
<evidence type="ECO:0000313" key="1">
    <source>
        <dbReference type="EMBL" id="CAE7359690.1"/>
    </source>
</evidence>
<accession>A0A812PNH2</accession>
<comment type="caution">
    <text evidence="1">The sequence shown here is derived from an EMBL/GenBank/DDBJ whole genome shotgun (WGS) entry which is preliminary data.</text>
</comment>
<protein>
    <submittedName>
        <fullName evidence="1">Uncharacterized protein</fullName>
    </submittedName>
</protein>
<dbReference type="OrthoDB" id="443819at2759"/>
<gene>
    <name evidence="1" type="ORF">SNEC2469_LOCUS9473</name>
</gene>
<sequence>MRWLSAAVICLLNYELGDHGADLRFTGRLLTAACAFAVLTGGRGFCKHLRDKLTPAVLQQLPSWCTELLSSHDDEKVWSESAGMPRAYGCEADHDVDAQLASADEAEDPETGDIVDSSAASPAMLFGSMTAGQLDALRKLGTRLLQEAEECMPWSSASHCGFRPMRAAGFPRTIAIWHSYIDNATLSWRRNALHESSFMMPRQGLVEKVLRDRVEEMVAPFWNVAAFRRRFTCIPIVPASGGCARSSYSGAADYMVSCVESYNMRPFGSTSVHEIYRGSSLQYGADYTTVRSVMGKLGAFTMNKTGRASAKAAPKPLIVPNAGALQPKAAPAGSSEPREQLAIIQWTRVAHKAGESFGDEPLYRSTMASPPSPGSIAELRDHAGIAAVARCNGVLRGTWKERLTLNIELDVDPDLVCRNELAELPARPVLVHSDVPDRVQRKRWSDGRTRRGYMAVPHKELEENGVYGARVEQDASYVRVLPSIDIATQSGRGWILQKFLHEILCDTVLHLVVATPPLPETAGAEFLQSCTGSTETAEFDALLAQIATYPAPARQQVQECFNRIVSQECVLRLAEVRNFLRAHAIFVSSDHVQNAPAIYAAMPDLPAPSEVASQLMHVLLRDVHLATQHTAIDIEEDPPCFDDLRSVLFACLNFLPHAADEAETQAATSPDFQDCGADVPVADAQDISNGSSASHRRRRMRAAFCE</sequence>
<keyword evidence="2" id="KW-1185">Reference proteome</keyword>
<name>A0A812PNH2_9DINO</name>
<dbReference type="AlphaFoldDB" id="A0A812PNH2"/>
<evidence type="ECO:0000313" key="2">
    <source>
        <dbReference type="Proteomes" id="UP000601435"/>
    </source>
</evidence>
<dbReference type="Proteomes" id="UP000601435">
    <property type="component" value="Unassembled WGS sequence"/>
</dbReference>
<organism evidence="1 2">
    <name type="scientific">Symbiodinium necroappetens</name>
    <dbReference type="NCBI Taxonomy" id="1628268"/>
    <lineage>
        <taxon>Eukaryota</taxon>
        <taxon>Sar</taxon>
        <taxon>Alveolata</taxon>
        <taxon>Dinophyceae</taxon>
        <taxon>Suessiales</taxon>
        <taxon>Symbiodiniaceae</taxon>
        <taxon>Symbiodinium</taxon>
    </lineage>
</organism>